<evidence type="ECO:0000256" key="2">
    <source>
        <dbReference type="ARBA" id="ARBA00022722"/>
    </source>
</evidence>
<dbReference type="RefSeq" id="WP_116708049.1">
    <property type="nucleotide sequence ID" value="NZ_QEKW01000004.1"/>
</dbReference>
<keyword evidence="3 6" id="KW-0479">Metal-binding</keyword>
<dbReference type="InterPro" id="IPR029060">
    <property type="entry name" value="PIN-like_dom_sf"/>
</dbReference>
<gene>
    <name evidence="6" type="primary">vapC</name>
    <name evidence="8" type="ORF">C8D89_104258</name>
</gene>
<sequence length="135" mass="14753">MIYLDTAALVKLVRREPESDALAGWLDERTDVPWVTSVLAEVELGRALRRTEPDLLSAVPAVLARLYRCEIDASVRTTAAAFTDPTLRTLDAIHLATALVVPGEELTAFLTYDQRLLAAARERGVPTQAPGPTAW</sequence>
<comment type="caution">
    <text evidence="8">The sequence shown here is derived from an EMBL/GenBank/DDBJ whole genome shotgun (WGS) entry which is preliminary data.</text>
</comment>
<accession>A0A2U1FFS0</accession>
<keyword evidence="1 6" id="KW-1277">Toxin-antitoxin system</keyword>
<evidence type="ECO:0000313" key="9">
    <source>
        <dbReference type="Proteomes" id="UP000245639"/>
    </source>
</evidence>
<comment type="cofactor">
    <cofactor evidence="6">
        <name>Mg(2+)</name>
        <dbReference type="ChEBI" id="CHEBI:18420"/>
    </cofactor>
</comment>
<dbReference type="InterPro" id="IPR002716">
    <property type="entry name" value="PIN_dom"/>
</dbReference>
<feature type="binding site" evidence="6">
    <location>
        <position position="91"/>
    </location>
    <ligand>
        <name>Mg(2+)</name>
        <dbReference type="ChEBI" id="CHEBI:18420"/>
    </ligand>
</feature>
<dbReference type="AlphaFoldDB" id="A0A2U1FFS0"/>
<dbReference type="CDD" id="cd09874">
    <property type="entry name" value="PIN_MT3492-like"/>
    <property type="match status" value="1"/>
</dbReference>
<dbReference type="Pfam" id="PF01850">
    <property type="entry name" value="PIN"/>
    <property type="match status" value="1"/>
</dbReference>
<dbReference type="InterPro" id="IPR022907">
    <property type="entry name" value="VapC_family"/>
</dbReference>
<keyword evidence="2 6" id="KW-0540">Nuclease</keyword>
<evidence type="ECO:0000256" key="1">
    <source>
        <dbReference type="ARBA" id="ARBA00022649"/>
    </source>
</evidence>
<proteinExistence type="inferred from homology"/>
<name>A0A2U1FFS0_9PSEU</name>
<reference evidence="8 9" key="1">
    <citation type="submission" date="2018-04" db="EMBL/GenBank/DDBJ databases">
        <title>Genomic Encyclopedia of Type Strains, Phase IV (KMG-IV): sequencing the most valuable type-strain genomes for metagenomic binning, comparative biology and taxonomic classification.</title>
        <authorList>
            <person name="Goeker M."/>
        </authorList>
    </citation>
    <scope>NUCLEOTIDE SEQUENCE [LARGE SCALE GENOMIC DNA]</scope>
    <source>
        <strain evidence="8 9">DSM 45771</strain>
    </source>
</reference>
<dbReference type="HAMAP" id="MF_00265">
    <property type="entry name" value="VapC_Nob1"/>
    <property type="match status" value="1"/>
</dbReference>
<dbReference type="GO" id="GO:0004540">
    <property type="term" value="F:RNA nuclease activity"/>
    <property type="evidence" value="ECO:0007669"/>
    <property type="project" value="InterPro"/>
</dbReference>
<comment type="similarity">
    <text evidence="6">Belongs to the PINc/VapC protein family.</text>
</comment>
<keyword evidence="5 6" id="KW-0460">Magnesium</keyword>
<dbReference type="Gene3D" id="3.40.50.1010">
    <property type="entry name" value="5'-nuclease"/>
    <property type="match status" value="1"/>
</dbReference>
<keyword evidence="6" id="KW-0800">Toxin</keyword>
<organism evidence="8 9">
    <name type="scientific">Actinomycetospora cinnamomea</name>
    <dbReference type="NCBI Taxonomy" id="663609"/>
    <lineage>
        <taxon>Bacteria</taxon>
        <taxon>Bacillati</taxon>
        <taxon>Actinomycetota</taxon>
        <taxon>Actinomycetes</taxon>
        <taxon>Pseudonocardiales</taxon>
        <taxon>Pseudonocardiaceae</taxon>
        <taxon>Actinomycetospora</taxon>
    </lineage>
</organism>
<evidence type="ECO:0000256" key="6">
    <source>
        <dbReference type="HAMAP-Rule" id="MF_00265"/>
    </source>
</evidence>
<evidence type="ECO:0000256" key="5">
    <source>
        <dbReference type="ARBA" id="ARBA00022842"/>
    </source>
</evidence>
<evidence type="ECO:0000259" key="7">
    <source>
        <dbReference type="Pfam" id="PF01850"/>
    </source>
</evidence>
<dbReference type="GO" id="GO:0090729">
    <property type="term" value="F:toxin activity"/>
    <property type="evidence" value="ECO:0007669"/>
    <property type="project" value="UniProtKB-KW"/>
</dbReference>
<feature type="domain" description="PIN" evidence="7">
    <location>
        <begin position="2"/>
        <end position="120"/>
    </location>
</feature>
<evidence type="ECO:0000313" key="8">
    <source>
        <dbReference type="EMBL" id="PVZ11044.1"/>
    </source>
</evidence>
<dbReference type="GO" id="GO:0016787">
    <property type="term" value="F:hydrolase activity"/>
    <property type="evidence" value="ECO:0007669"/>
    <property type="project" value="UniProtKB-KW"/>
</dbReference>
<keyword evidence="4 6" id="KW-0378">Hydrolase</keyword>
<evidence type="ECO:0000256" key="4">
    <source>
        <dbReference type="ARBA" id="ARBA00022801"/>
    </source>
</evidence>
<protein>
    <recommendedName>
        <fullName evidence="6">Ribonuclease VapC</fullName>
        <shortName evidence="6">RNase VapC</shortName>
        <ecNumber evidence="6">3.1.-.-</ecNumber>
    </recommendedName>
    <alternativeName>
        <fullName evidence="6">Toxin VapC</fullName>
    </alternativeName>
</protein>
<dbReference type="SUPFAM" id="SSF88723">
    <property type="entry name" value="PIN domain-like"/>
    <property type="match status" value="1"/>
</dbReference>
<dbReference type="Proteomes" id="UP000245639">
    <property type="component" value="Unassembled WGS sequence"/>
</dbReference>
<comment type="function">
    <text evidence="6">Toxic component of a toxin-antitoxin (TA) system. An RNase.</text>
</comment>
<dbReference type="GO" id="GO:0000287">
    <property type="term" value="F:magnesium ion binding"/>
    <property type="evidence" value="ECO:0007669"/>
    <property type="project" value="UniProtKB-UniRule"/>
</dbReference>
<keyword evidence="9" id="KW-1185">Reference proteome</keyword>
<dbReference type="OrthoDB" id="4750219at2"/>
<evidence type="ECO:0000256" key="3">
    <source>
        <dbReference type="ARBA" id="ARBA00022723"/>
    </source>
</evidence>
<dbReference type="EC" id="3.1.-.-" evidence="6"/>
<feature type="binding site" evidence="6">
    <location>
        <position position="5"/>
    </location>
    <ligand>
        <name>Mg(2+)</name>
        <dbReference type="ChEBI" id="CHEBI:18420"/>
    </ligand>
</feature>
<dbReference type="EMBL" id="QEKW01000004">
    <property type="protein sequence ID" value="PVZ11044.1"/>
    <property type="molecule type" value="Genomic_DNA"/>
</dbReference>